<accession>A0A4R8UQI0</accession>
<keyword evidence="2" id="KW-1185">Reference proteome</keyword>
<dbReference type="EMBL" id="SOEY01000034">
    <property type="protein sequence ID" value="TFB68082.1"/>
    <property type="molecule type" value="Genomic_DNA"/>
</dbReference>
<dbReference type="OrthoDB" id="9794948at2"/>
<dbReference type="Proteomes" id="UP000298173">
    <property type="component" value="Unassembled WGS sequence"/>
</dbReference>
<dbReference type="Gene3D" id="2.30.110.10">
    <property type="entry name" value="Electron Transport, Fmn-binding Protein, Chain A"/>
    <property type="match status" value="1"/>
</dbReference>
<dbReference type="InterPro" id="IPR007396">
    <property type="entry name" value="TR_PAI2-type"/>
</dbReference>
<organism evidence="1 2">
    <name type="scientific">Cryobacterium glaciale</name>
    <dbReference type="NCBI Taxonomy" id="1259145"/>
    <lineage>
        <taxon>Bacteria</taxon>
        <taxon>Bacillati</taxon>
        <taxon>Actinomycetota</taxon>
        <taxon>Actinomycetes</taxon>
        <taxon>Micrococcales</taxon>
        <taxon>Microbacteriaceae</taxon>
        <taxon>Cryobacterium</taxon>
    </lineage>
</organism>
<proteinExistence type="predicted"/>
<evidence type="ECO:0000313" key="2">
    <source>
        <dbReference type="Proteomes" id="UP000298173"/>
    </source>
</evidence>
<dbReference type="InterPro" id="IPR012349">
    <property type="entry name" value="Split_barrel_FMN-bd"/>
</dbReference>
<dbReference type="Pfam" id="PF04299">
    <property type="entry name" value="FMN_bind_2"/>
    <property type="match status" value="1"/>
</dbReference>
<dbReference type="SUPFAM" id="SSF50475">
    <property type="entry name" value="FMN-binding split barrel"/>
    <property type="match status" value="1"/>
</dbReference>
<reference evidence="1 2" key="1">
    <citation type="submission" date="2019-03" db="EMBL/GenBank/DDBJ databases">
        <title>Genomics of glacier-inhabiting Cryobacterium strains.</title>
        <authorList>
            <person name="Liu Q."/>
            <person name="Xin Y.-H."/>
        </authorList>
    </citation>
    <scope>NUCLEOTIDE SEQUENCE [LARGE SCALE GENOMIC DNA]</scope>
    <source>
        <strain evidence="1 2">HLT2-23</strain>
    </source>
</reference>
<sequence>MYIPRHNLIKNEADIRTMVASVRTGWFVTVDTNGIPQATFLPIVWRHDTVVMHMARANRQWRALAPDSPALIIVTGPDAYISPSWYEQKRIDGRVVPTWDYTAVHLTGTATAHEDPEWLRTAVTDLTDVHESGRSHPWAVPDAPPDHIDFELSGIVGIEVAVTRVEGKAKLNQNYSEADRRGAIDGLSHEPFPDASAVAEQIARTLQD</sequence>
<dbReference type="RefSeq" id="WP_134504457.1">
    <property type="nucleotide sequence ID" value="NZ_SOEY01000034.1"/>
</dbReference>
<evidence type="ECO:0000313" key="1">
    <source>
        <dbReference type="EMBL" id="TFB68082.1"/>
    </source>
</evidence>
<dbReference type="AlphaFoldDB" id="A0A4R8UQI0"/>
<dbReference type="PIRSF" id="PIRSF010372">
    <property type="entry name" value="PaiB"/>
    <property type="match status" value="1"/>
</dbReference>
<comment type="caution">
    <text evidence="1">The sequence shown here is derived from an EMBL/GenBank/DDBJ whole genome shotgun (WGS) entry which is preliminary data.</text>
</comment>
<gene>
    <name evidence="1" type="ORF">E3O06_16330</name>
</gene>
<dbReference type="PANTHER" id="PTHR35802:SF1">
    <property type="entry name" value="PROTEASE SYNTHASE AND SPORULATION PROTEIN PAI 2"/>
    <property type="match status" value="1"/>
</dbReference>
<dbReference type="PANTHER" id="PTHR35802">
    <property type="entry name" value="PROTEASE SYNTHASE AND SPORULATION PROTEIN PAI 2"/>
    <property type="match status" value="1"/>
</dbReference>
<name>A0A4R8UQI0_9MICO</name>
<protein>
    <submittedName>
        <fullName evidence="1">FMN-binding negative transcriptional regulator</fullName>
    </submittedName>
</protein>